<reference evidence="1 2" key="1">
    <citation type="journal article" date="2019" name="Sci. Rep.">
        <title>Orb-weaving spider Araneus ventricosus genome elucidates the spidroin gene catalogue.</title>
        <authorList>
            <person name="Kono N."/>
            <person name="Nakamura H."/>
            <person name="Ohtoshi R."/>
            <person name="Moran D.A.P."/>
            <person name="Shinohara A."/>
            <person name="Yoshida Y."/>
            <person name="Fujiwara M."/>
            <person name="Mori M."/>
            <person name="Tomita M."/>
            <person name="Arakawa K."/>
        </authorList>
    </citation>
    <scope>NUCLEOTIDE SEQUENCE [LARGE SCALE GENOMIC DNA]</scope>
</reference>
<keyword evidence="2" id="KW-1185">Reference proteome</keyword>
<dbReference type="Proteomes" id="UP000499080">
    <property type="component" value="Unassembled WGS sequence"/>
</dbReference>
<comment type="caution">
    <text evidence="1">The sequence shown here is derived from an EMBL/GenBank/DDBJ whole genome shotgun (WGS) entry which is preliminary data.</text>
</comment>
<dbReference type="Gene3D" id="3.10.10.10">
    <property type="entry name" value="HIV Type 1 Reverse Transcriptase, subunit A, domain 1"/>
    <property type="match status" value="1"/>
</dbReference>
<accession>A0A4Y2SWD1</accession>
<dbReference type="SUPFAM" id="SSF56672">
    <property type="entry name" value="DNA/RNA polymerases"/>
    <property type="match status" value="1"/>
</dbReference>
<dbReference type="InterPro" id="IPR043502">
    <property type="entry name" value="DNA/RNA_pol_sf"/>
</dbReference>
<dbReference type="PANTHER" id="PTHR24559">
    <property type="entry name" value="TRANSPOSON TY3-I GAG-POL POLYPROTEIN"/>
    <property type="match status" value="1"/>
</dbReference>
<dbReference type="OrthoDB" id="6428165at2759"/>
<name>A0A4Y2SWD1_ARAVE</name>
<dbReference type="EMBL" id="BGPR01023758">
    <property type="protein sequence ID" value="GBN91185.1"/>
    <property type="molecule type" value="Genomic_DNA"/>
</dbReference>
<evidence type="ECO:0008006" key="3">
    <source>
        <dbReference type="Google" id="ProtNLM"/>
    </source>
</evidence>
<dbReference type="AlphaFoldDB" id="A0A4Y2SWD1"/>
<gene>
    <name evidence="1" type="ORF">AVEN_147959_1</name>
</gene>
<protein>
    <recommendedName>
        <fullName evidence="3">Retrovirus-related Pol polyprotein from transposon opus</fullName>
    </recommendedName>
</protein>
<dbReference type="PANTHER" id="PTHR24559:SF444">
    <property type="entry name" value="REVERSE TRANSCRIPTASE DOMAIN-CONTAINING PROTEIN"/>
    <property type="match status" value="1"/>
</dbReference>
<dbReference type="InterPro" id="IPR053134">
    <property type="entry name" value="RNA-dir_DNA_polymerase"/>
</dbReference>
<evidence type="ECO:0000313" key="2">
    <source>
        <dbReference type="Proteomes" id="UP000499080"/>
    </source>
</evidence>
<sequence>MRFTCRSSDGFCFERWKSQAIRLRCTLQWIFIFADITKPIIGADFLQHFGLLIDLKKRCLIGPLTNFTARGKSTLSDIPLVKTIVGNSEYSEPLRKFKEITQFNSSPKNTIKHDTVHYIPTVGLPVSARALRLNPAQLKIAKQEFEYMSEKGICKPSMGNWASPLHMVPKGASVWRTMEDYRALNRITIPDKYPIPHI</sequence>
<evidence type="ECO:0000313" key="1">
    <source>
        <dbReference type="EMBL" id="GBN91185.1"/>
    </source>
</evidence>
<dbReference type="GO" id="GO:0071897">
    <property type="term" value="P:DNA biosynthetic process"/>
    <property type="evidence" value="ECO:0007669"/>
    <property type="project" value="UniProtKB-ARBA"/>
</dbReference>
<organism evidence="1 2">
    <name type="scientific">Araneus ventricosus</name>
    <name type="common">Orbweaver spider</name>
    <name type="synonym">Epeira ventricosa</name>
    <dbReference type="NCBI Taxonomy" id="182803"/>
    <lineage>
        <taxon>Eukaryota</taxon>
        <taxon>Metazoa</taxon>
        <taxon>Ecdysozoa</taxon>
        <taxon>Arthropoda</taxon>
        <taxon>Chelicerata</taxon>
        <taxon>Arachnida</taxon>
        <taxon>Araneae</taxon>
        <taxon>Araneomorphae</taxon>
        <taxon>Entelegynae</taxon>
        <taxon>Araneoidea</taxon>
        <taxon>Araneidae</taxon>
        <taxon>Araneus</taxon>
    </lineage>
</organism>
<proteinExistence type="predicted"/>